<feature type="region of interest" description="Disordered" evidence="1">
    <location>
        <begin position="868"/>
        <end position="890"/>
    </location>
</feature>
<proteinExistence type="predicted"/>
<evidence type="ECO:0000313" key="4">
    <source>
        <dbReference type="Proteomes" id="UP000028926"/>
    </source>
</evidence>
<evidence type="ECO:0008006" key="5">
    <source>
        <dbReference type="Google" id="ProtNLM"/>
    </source>
</evidence>
<dbReference type="STRING" id="91604.ID47_08185"/>
<gene>
    <name evidence="3" type="ORF">ID47_08185</name>
</gene>
<accession>A0A077AYK2</accession>
<dbReference type="KEGG" id="paca:ID47_08185"/>
<keyword evidence="2" id="KW-0732">Signal</keyword>
<evidence type="ECO:0000256" key="1">
    <source>
        <dbReference type="SAM" id="MobiDB-lite"/>
    </source>
</evidence>
<feature type="signal peptide" evidence="2">
    <location>
        <begin position="1"/>
        <end position="22"/>
    </location>
</feature>
<evidence type="ECO:0000256" key="2">
    <source>
        <dbReference type="SAM" id="SignalP"/>
    </source>
</evidence>
<dbReference type="AlphaFoldDB" id="A0A077AYK2"/>
<feature type="compositionally biased region" description="Polar residues" evidence="1">
    <location>
        <begin position="994"/>
        <end position="1009"/>
    </location>
</feature>
<dbReference type="OrthoDB" id="9817477at2"/>
<dbReference type="HOGENOM" id="CLU_298040_0_0_5"/>
<sequence length="1009" mass="112926">MVKFAKIILSILTVILSHVAWADPIVDEVLEDLQSGSSSYSSYSSSGRCTTTKNCTEYFQQKLRQLTDKYKSSQNRLNRTTQQADIDLLTKKLEVVRNLSQRLPLLLKSTVFYPQNLIFKAMSAQGQTKYRQGYRIEVPNFDSGFDVLSIDPAHLTETDTTILEQLTHEVHDMVDKAHRMATPPYTIKHIKGMSLSYDDILNDLLTKIDSQDYTRMDREAALRIQLNLLDNVKGHIATDDPALTKLQNLRSAIETEANKAPISMDNLIFFLQTNYQDPSAPLENESDHDWKTMSQTFMPAKQPQQPTPTTLTNLTFDVSVAGKTSKLSAKTIGSRFQEKQRFYSQATIYKEMSPAAQADYRAGKRYTLNQAQMASQIFAPLSQKGTDAMKDSTLEKLRQEIVETIKADLRTRKSPPFQIIEVRGAHYDYDQILSMILTDVEDVQNRPTDRQANLVIDLGIVDKYLQLVDQTDKSYQKLLKLRQKVEGGQDTPTSRYAYGSTVTPPKNQSQEQWLLIKKQLAAPQPALMAKIVNLADITIKVNASGKAYTVSLANAGTANYARRRLTVTTKYAKEKAEILKQLTHNLKAIRCKNRDECRRAYHDEIKAMKARFGGAGYNNNFYSNYSKNSYSDYSSNASSDYNSYGTSYSKRSGPQKAQEIDTAIQEMLENFSTVLMNAFDMDRPQTKLMIYNKLSDKGRADYLNGLRLSDPKEAKIFKRHKPKETQKAKTDKMAIFQSVLSVFGVKQPAAPALAPTPQPQQQINYDAAEKKLLPLAFFDTDDILIYTIQALDRNVTSCRTYSECSNNDSRIIEGITRTLNPKDPVIGFLLEITDELKEAQKSNPIDLDSIAAAFKKAKYSARLRLESEDEKTWESIESQKNKKRQPPVPPRVANAQALIKTYNANTQATAMTGTPLTPPTAPAYGTSSGYPSSSSRYGASSTDKAPSSYGSKAASSYRAPLPYGSSSGPNSSASSYGPSTYSSSSNAYGNSTPNSRNQPSSQRYAETVY</sequence>
<evidence type="ECO:0000313" key="3">
    <source>
        <dbReference type="EMBL" id="AIK96703.1"/>
    </source>
</evidence>
<dbReference type="RefSeq" id="WP_038465335.1">
    <property type="nucleotide sequence ID" value="NZ_CP008941.1"/>
</dbReference>
<organism evidence="3 4">
    <name type="scientific">Candidatus Odyssella acanthamoebae</name>
    <dbReference type="NCBI Taxonomy" id="91604"/>
    <lineage>
        <taxon>Bacteria</taxon>
        <taxon>Pseudomonadati</taxon>
        <taxon>Pseudomonadota</taxon>
        <taxon>Alphaproteobacteria</taxon>
        <taxon>Holosporales</taxon>
        <taxon>Candidatus Paracaedibacteraceae</taxon>
        <taxon>Candidatus Odyssella</taxon>
    </lineage>
</organism>
<dbReference type="EMBL" id="CP008941">
    <property type="protein sequence ID" value="AIK96703.1"/>
    <property type="molecule type" value="Genomic_DNA"/>
</dbReference>
<dbReference type="Proteomes" id="UP000028926">
    <property type="component" value="Chromosome"/>
</dbReference>
<keyword evidence="4" id="KW-1185">Reference proteome</keyword>
<feature type="compositionally biased region" description="Low complexity" evidence="1">
    <location>
        <begin position="962"/>
        <end position="993"/>
    </location>
</feature>
<feature type="compositionally biased region" description="Low complexity" evidence="1">
    <location>
        <begin position="922"/>
        <end position="942"/>
    </location>
</feature>
<feature type="chain" id="PRO_5001717333" description="Peptidase S74 domain-containing protein" evidence="2">
    <location>
        <begin position="23"/>
        <end position="1009"/>
    </location>
</feature>
<reference evidence="3 4" key="1">
    <citation type="submission" date="2014-07" db="EMBL/GenBank/DDBJ databases">
        <title>Comparative genomic insights into amoeba endosymbionts belonging to the families of Holosporaceae and Candidatus Midichloriaceae within Rickettsiales.</title>
        <authorList>
            <person name="Wang Z."/>
            <person name="Wu M."/>
        </authorList>
    </citation>
    <scope>NUCLEOTIDE SEQUENCE [LARGE SCALE GENOMIC DNA]</scope>
    <source>
        <strain evidence="3">PRA3</strain>
    </source>
</reference>
<name>A0A077AYK2_9PROT</name>
<feature type="region of interest" description="Disordered" evidence="1">
    <location>
        <begin position="909"/>
        <end position="1009"/>
    </location>
</feature>
<dbReference type="eggNOG" id="ENOG5030TQQ">
    <property type="taxonomic scope" value="Bacteria"/>
</dbReference>
<feature type="compositionally biased region" description="Polar residues" evidence="1">
    <location>
        <begin position="943"/>
        <end position="954"/>
    </location>
</feature>
<feature type="compositionally biased region" description="Basic and acidic residues" evidence="1">
    <location>
        <begin position="868"/>
        <end position="880"/>
    </location>
</feature>
<protein>
    <recommendedName>
        <fullName evidence="5">Peptidase S74 domain-containing protein</fullName>
    </recommendedName>
</protein>